<dbReference type="SMART" id="SM00530">
    <property type="entry name" value="HTH_XRE"/>
    <property type="match status" value="1"/>
</dbReference>
<evidence type="ECO:0000256" key="1">
    <source>
        <dbReference type="ARBA" id="ARBA00023125"/>
    </source>
</evidence>
<dbReference type="PANTHER" id="PTHR46558">
    <property type="entry name" value="TRACRIPTIONAL REGULATORY PROTEIN-RELATED-RELATED"/>
    <property type="match status" value="1"/>
</dbReference>
<dbReference type="SUPFAM" id="SSF47413">
    <property type="entry name" value="lambda repressor-like DNA-binding domains"/>
    <property type="match status" value="1"/>
</dbReference>
<dbReference type="EMBL" id="BMKI01000013">
    <property type="protein sequence ID" value="GGD02332.1"/>
    <property type="molecule type" value="Genomic_DNA"/>
</dbReference>
<protein>
    <recommendedName>
        <fullName evidence="3">HTH cro/C1-type domain-containing protein</fullName>
    </recommendedName>
</protein>
<dbReference type="InterPro" id="IPR001387">
    <property type="entry name" value="Cro/C1-type_HTH"/>
</dbReference>
<dbReference type="Gene3D" id="1.10.260.40">
    <property type="entry name" value="lambda repressor-like DNA-binding domains"/>
    <property type="match status" value="1"/>
</dbReference>
<organism evidence="4 5">
    <name type="scientific">Enterococcus wangshanyuanii</name>
    <dbReference type="NCBI Taxonomy" id="2005703"/>
    <lineage>
        <taxon>Bacteria</taxon>
        <taxon>Bacillati</taxon>
        <taxon>Bacillota</taxon>
        <taxon>Bacilli</taxon>
        <taxon>Lactobacillales</taxon>
        <taxon>Enterococcaceae</taxon>
        <taxon>Enterococcus</taxon>
    </lineage>
</organism>
<proteinExistence type="predicted"/>
<name>A0ABQ1PSY1_9ENTE</name>
<dbReference type="RefSeq" id="WP_088270628.1">
    <property type="nucleotide sequence ID" value="NZ_BMKI01000013.1"/>
</dbReference>
<dbReference type="Pfam" id="PF01381">
    <property type="entry name" value="HTH_3"/>
    <property type="match status" value="1"/>
</dbReference>
<dbReference type="PANTHER" id="PTHR46558:SF7">
    <property type="entry name" value="TRANSCRIPTIONAL REGULATOR"/>
    <property type="match status" value="1"/>
</dbReference>
<accession>A0ABQ1PSY1</accession>
<comment type="caution">
    <text evidence="4">The sequence shown here is derived from an EMBL/GenBank/DDBJ whole genome shotgun (WGS) entry which is preliminary data.</text>
</comment>
<sequence length="105" mass="12104">MTKEETVSKKGSMFDSQIHVYRAMQRMTQQELADKVGVSRQTIIHLERNKYNPSLLLAHDIADVFEVPIEQIFNFKTKKDQQDANPASHKKDQKSINIVTQKGEC</sequence>
<keyword evidence="5" id="KW-1185">Reference proteome</keyword>
<feature type="region of interest" description="Disordered" evidence="2">
    <location>
        <begin position="78"/>
        <end position="105"/>
    </location>
</feature>
<evidence type="ECO:0000259" key="3">
    <source>
        <dbReference type="PROSITE" id="PS50943"/>
    </source>
</evidence>
<gene>
    <name evidence="4" type="ORF">GCM10011573_34710</name>
</gene>
<keyword evidence="1" id="KW-0238">DNA-binding</keyword>
<evidence type="ECO:0000313" key="4">
    <source>
        <dbReference type="EMBL" id="GGD02332.1"/>
    </source>
</evidence>
<evidence type="ECO:0000313" key="5">
    <source>
        <dbReference type="Proteomes" id="UP000630615"/>
    </source>
</evidence>
<dbReference type="Proteomes" id="UP000630615">
    <property type="component" value="Unassembled WGS sequence"/>
</dbReference>
<evidence type="ECO:0000256" key="2">
    <source>
        <dbReference type="SAM" id="MobiDB-lite"/>
    </source>
</evidence>
<dbReference type="InterPro" id="IPR010982">
    <property type="entry name" value="Lambda_DNA-bd_dom_sf"/>
</dbReference>
<feature type="compositionally biased region" description="Polar residues" evidence="2">
    <location>
        <begin position="95"/>
        <end position="105"/>
    </location>
</feature>
<reference evidence="5" key="1">
    <citation type="journal article" date="2019" name="Int. J. Syst. Evol. Microbiol.">
        <title>The Global Catalogue of Microorganisms (GCM) 10K type strain sequencing project: providing services to taxonomists for standard genome sequencing and annotation.</title>
        <authorList>
            <consortium name="The Broad Institute Genomics Platform"/>
            <consortium name="The Broad Institute Genome Sequencing Center for Infectious Disease"/>
            <person name="Wu L."/>
            <person name="Ma J."/>
        </authorList>
    </citation>
    <scope>NUCLEOTIDE SEQUENCE [LARGE SCALE GENOMIC DNA]</scope>
    <source>
        <strain evidence="5">CGMCC 1.15942</strain>
    </source>
</reference>
<dbReference type="PROSITE" id="PS50943">
    <property type="entry name" value="HTH_CROC1"/>
    <property type="match status" value="1"/>
</dbReference>
<dbReference type="CDD" id="cd00093">
    <property type="entry name" value="HTH_XRE"/>
    <property type="match status" value="1"/>
</dbReference>
<feature type="domain" description="HTH cro/C1-type" evidence="3">
    <location>
        <begin position="18"/>
        <end position="72"/>
    </location>
</feature>